<dbReference type="Proteomes" id="UP001597168">
    <property type="component" value="Unassembled WGS sequence"/>
</dbReference>
<organism evidence="1 2">
    <name type="scientific">Saccharothrix hoggarensis</name>
    <dbReference type="NCBI Taxonomy" id="913853"/>
    <lineage>
        <taxon>Bacteria</taxon>
        <taxon>Bacillati</taxon>
        <taxon>Actinomycetota</taxon>
        <taxon>Actinomycetes</taxon>
        <taxon>Pseudonocardiales</taxon>
        <taxon>Pseudonocardiaceae</taxon>
        <taxon>Saccharothrix</taxon>
    </lineage>
</organism>
<reference evidence="2" key="1">
    <citation type="journal article" date="2019" name="Int. J. Syst. Evol. Microbiol.">
        <title>The Global Catalogue of Microorganisms (GCM) 10K type strain sequencing project: providing services to taxonomists for standard genome sequencing and annotation.</title>
        <authorList>
            <consortium name="The Broad Institute Genomics Platform"/>
            <consortium name="The Broad Institute Genome Sequencing Center for Infectious Disease"/>
            <person name="Wu L."/>
            <person name="Ma J."/>
        </authorList>
    </citation>
    <scope>NUCLEOTIDE SEQUENCE [LARGE SCALE GENOMIC DNA]</scope>
    <source>
        <strain evidence="2">CCUG 60214</strain>
    </source>
</reference>
<gene>
    <name evidence="1" type="ORF">ACFQ3T_06005</name>
</gene>
<comment type="caution">
    <text evidence="1">The sequence shown here is derived from an EMBL/GenBank/DDBJ whole genome shotgun (WGS) entry which is preliminary data.</text>
</comment>
<dbReference type="RefSeq" id="WP_380720812.1">
    <property type="nucleotide sequence ID" value="NZ_JBHTLK010000017.1"/>
</dbReference>
<name>A0ABW3QPI6_9PSEU</name>
<protein>
    <submittedName>
        <fullName evidence="1">Uncharacterized protein</fullName>
    </submittedName>
</protein>
<evidence type="ECO:0000313" key="1">
    <source>
        <dbReference type="EMBL" id="MFD1146668.1"/>
    </source>
</evidence>
<accession>A0ABW3QPI6</accession>
<evidence type="ECO:0000313" key="2">
    <source>
        <dbReference type="Proteomes" id="UP001597168"/>
    </source>
</evidence>
<keyword evidence="2" id="KW-1185">Reference proteome</keyword>
<sequence length="172" mass="19980">MTTNPPYLSAIANVDADYVHYPKQAIALPDHDVVLPDAYLKWYEVREADDAIGDDVREQAHKFLHAEVASGDLAISGDLGFVIHHLCQGTFYFLIVCTWRNNNEMWETVYIRDTTRHDDLSLMEPGRHRETMCVWEMGVLVHEQQAWTRYLYSRRDDEAKLAYLDDRFTGTV</sequence>
<dbReference type="EMBL" id="JBHTLK010000017">
    <property type="protein sequence ID" value="MFD1146668.1"/>
    <property type="molecule type" value="Genomic_DNA"/>
</dbReference>
<proteinExistence type="predicted"/>